<dbReference type="AlphaFoldDB" id="A0A3P7J4B2"/>
<dbReference type="InterPro" id="IPR010285">
    <property type="entry name" value="DNA_helicase_pif1-like_DEAD"/>
</dbReference>
<comment type="cofactor">
    <cofactor evidence="1">
        <name>Mg(2+)</name>
        <dbReference type="ChEBI" id="CHEBI:18420"/>
    </cofactor>
</comment>
<dbReference type="GO" id="GO:0006281">
    <property type="term" value="P:DNA repair"/>
    <property type="evidence" value="ECO:0007669"/>
    <property type="project" value="UniProtKB-KW"/>
</dbReference>
<dbReference type="InterPro" id="IPR027417">
    <property type="entry name" value="P-loop_NTPase"/>
</dbReference>
<feature type="domain" description="DNA helicase Pif1-like 2B" evidence="3">
    <location>
        <begin position="164"/>
        <end position="209"/>
    </location>
</feature>
<dbReference type="GO" id="GO:0016887">
    <property type="term" value="F:ATP hydrolysis activity"/>
    <property type="evidence" value="ECO:0007669"/>
    <property type="project" value="RHEA"/>
</dbReference>
<dbReference type="OrthoDB" id="10056572at2759"/>
<feature type="non-terminal residue" evidence="4">
    <location>
        <position position="275"/>
    </location>
</feature>
<dbReference type="PANTHER" id="PTHR10492:SF57">
    <property type="entry name" value="ATP-DEPENDENT DNA HELICASE"/>
    <property type="match status" value="1"/>
</dbReference>
<evidence type="ECO:0000256" key="1">
    <source>
        <dbReference type="RuleBase" id="RU363044"/>
    </source>
</evidence>
<dbReference type="GO" id="GO:0000723">
    <property type="term" value="P:telomere maintenance"/>
    <property type="evidence" value="ECO:0007669"/>
    <property type="project" value="InterPro"/>
</dbReference>
<keyword evidence="1" id="KW-0227">DNA damage</keyword>
<dbReference type="Proteomes" id="UP000270094">
    <property type="component" value="Unassembled WGS sequence"/>
</dbReference>
<dbReference type="PANTHER" id="PTHR10492">
    <property type="match status" value="1"/>
</dbReference>
<keyword evidence="1" id="KW-0234">DNA repair</keyword>
<accession>A0A3P7J4B2</accession>
<comment type="catalytic activity">
    <reaction evidence="1">
        <text>ATP + H2O = ADP + phosphate + H(+)</text>
        <dbReference type="Rhea" id="RHEA:13065"/>
        <dbReference type="ChEBI" id="CHEBI:15377"/>
        <dbReference type="ChEBI" id="CHEBI:15378"/>
        <dbReference type="ChEBI" id="CHEBI:30616"/>
        <dbReference type="ChEBI" id="CHEBI:43474"/>
        <dbReference type="ChEBI" id="CHEBI:456216"/>
        <dbReference type="EC" id="5.6.2.3"/>
    </reaction>
</comment>
<dbReference type="SUPFAM" id="SSF52540">
    <property type="entry name" value="P-loop containing nucleoside triphosphate hydrolases"/>
    <property type="match status" value="1"/>
</dbReference>
<keyword evidence="1" id="KW-0347">Helicase</keyword>
<dbReference type="EMBL" id="UYYB01019362">
    <property type="protein sequence ID" value="VDM71217.1"/>
    <property type="molecule type" value="Genomic_DNA"/>
</dbReference>
<dbReference type="GO" id="GO:0005524">
    <property type="term" value="F:ATP binding"/>
    <property type="evidence" value="ECO:0007669"/>
    <property type="project" value="UniProtKB-KW"/>
</dbReference>
<dbReference type="Pfam" id="PF21530">
    <property type="entry name" value="Pif1_2B_dom"/>
    <property type="match status" value="1"/>
</dbReference>
<dbReference type="Pfam" id="PF05970">
    <property type="entry name" value="PIF1"/>
    <property type="match status" value="1"/>
</dbReference>
<dbReference type="GO" id="GO:0006310">
    <property type="term" value="P:DNA recombination"/>
    <property type="evidence" value="ECO:0007669"/>
    <property type="project" value="UniProtKB-KW"/>
</dbReference>
<organism evidence="4 5">
    <name type="scientific">Strongylus vulgaris</name>
    <name type="common">Blood worm</name>
    <dbReference type="NCBI Taxonomy" id="40348"/>
    <lineage>
        <taxon>Eukaryota</taxon>
        <taxon>Metazoa</taxon>
        <taxon>Ecdysozoa</taxon>
        <taxon>Nematoda</taxon>
        <taxon>Chromadorea</taxon>
        <taxon>Rhabditida</taxon>
        <taxon>Rhabditina</taxon>
        <taxon>Rhabditomorpha</taxon>
        <taxon>Strongyloidea</taxon>
        <taxon>Strongylidae</taxon>
        <taxon>Strongylus</taxon>
    </lineage>
</organism>
<sequence length="275" mass="30152">MAIAIASSGIASTLLHGGTTAHSALKLPLNLTHSENPIFSISKGSGKAEVLKSCKLIVWDECTMAHKKALEALDRTIMGGLTVVLAGDFRQTLPVISRSTPVDELNACFKSSYLWKHVQSMPLNTNMRVHLFGDAAAGNFAQHLLCLGEDVVVDNEQAVYYPTEFLNSLEPNGMPPHKLQLKIGSPIMLLRNIDPPKLCNETRLCVKNLMPNVIEATILTGKFEGEDVFIPRIPLIPTDLPFEFKRLQFPLRLAFAMTIDKAQGQSHKVAGVNLE</sequence>
<evidence type="ECO:0000313" key="4">
    <source>
        <dbReference type="EMBL" id="VDM71217.1"/>
    </source>
</evidence>
<name>A0A3P7J4B2_STRVU</name>
<evidence type="ECO:0000259" key="2">
    <source>
        <dbReference type="Pfam" id="PF05970"/>
    </source>
</evidence>
<comment type="similarity">
    <text evidence="1">Belongs to the helicase family.</text>
</comment>
<protein>
    <recommendedName>
        <fullName evidence="1">ATP-dependent DNA helicase</fullName>
        <ecNumber evidence="1">5.6.2.3</ecNumber>
    </recommendedName>
</protein>
<dbReference type="InterPro" id="IPR049163">
    <property type="entry name" value="Pif1-like_2B_dom"/>
</dbReference>
<gene>
    <name evidence="4" type="ORF">SVUK_LOCUS6215</name>
</gene>
<feature type="domain" description="DNA helicase Pif1-like DEAD-box helicase" evidence="2">
    <location>
        <begin position="2"/>
        <end position="131"/>
    </location>
</feature>
<dbReference type="GO" id="GO:0043139">
    <property type="term" value="F:5'-3' DNA helicase activity"/>
    <property type="evidence" value="ECO:0007669"/>
    <property type="project" value="UniProtKB-EC"/>
</dbReference>
<keyword evidence="1" id="KW-0067">ATP-binding</keyword>
<keyword evidence="1" id="KW-0378">Hydrolase</keyword>
<proteinExistence type="inferred from homology"/>
<evidence type="ECO:0000313" key="5">
    <source>
        <dbReference type="Proteomes" id="UP000270094"/>
    </source>
</evidence>
<keyword evidence="5" id="KW-1185">Reference proteome</keyword>
<dbReference type="EC" id="5.6.2.3" evidence="1"/>
<keyword evidence="1" id="KW-0547">Nucleotide-binding</keyword>
<reference evidence="4 5" key="1">
    <citation type="submission" date="2018-11" db="EMBL/GenBank/DDBJ databases">
        <authorList>
            <consortium name="Pathogen Informatics"/>
        </authorList>
    </citation>
    <scope>NUCLEOTIDE SEQUENCE [LARGE SCALE GENOMIC DNA]</scope>
</reference>
<dbReference type="Gene3D" id="3.40.50.300">
    <property type="entry name" value="P-loop containing nucleotide triphosphate hydrolases"/>
    <property type="match status" value="1"/>
</dbReference>
<keyword evidence="1" id="KW-0233">DNA recombination</keyword>
<evidence type="ECO:0000259" key="3">
    <source>
        <dbReference type="Pfam" id="PF21530"/>
    </source>
</evidence>